<feature type="transmembrane region" description="Helical" evidence="1">
    <location>
        <begin position="124"/>
        <end position="144"/>
    </location>
</feature>
<keyword evidence="3" id="KW-1185">Reference proteome</keyword>
<protein>
    <recommendedName>
        <fullName evidence="4">CPBP family intramembrane metalloprotease</fullName>
    </recommendedName>
</protein>
<reference evidence="2 3" key="1">
    <citation type="submission" date="2014-04" db="EMBL/GenBank/DDBJ databases">
        <title>Genome sequencing of Vibrio navarrensis strains.</title>
        <authorList>
            <person name="Gladney L.M."/>
            <person name="Katz L.S."/>
            <person name="Marino-Ramirez L."/>
            <person name="Jordan I.K."/>
        </authorList>
    </citation>
    <scope>NUCLEOTIDE SEQUENCE [LARGE SCALE GENOMIC DNA]</scope>
    <source>
        <strain evidence="2 3">ATCC 51183</strain>
    </source>
</reference>
<evidence type="ECO:0008006" key="4">
    <source>
        <dbReference type="Google" id="ProtNLM"/>
    </source>
</evidence>
<keyword evidence="1" id="KW-0472">Membrane</keyword>
<sequence>MNKLVFFYRIVMVSLFTILFTMFVQFIINGIVEVDSQNVTVTKLPFFKFVFLAPALESLISFMVILVLANFFGGKITSIFIGLLWGGLHSTMLYGLYQVGFFIITFSAFYLYSRLYFHYRNYSIFIAVISMLIPHSLHNLYVFILSMKYT</sequence>
<evidence type="ECO:0000313" key="2">
    <source>
        <dbReference type="EMBL" id="KGK12375.1"/>
    </source>
</evidence>
<name>A0A099LW65_9VIBR</name>
<evidence type="ECO:0000313" key="3">
    <source>
        <dbReference type="Proteomes" id="UP000029994"/>
    </source>
</evidence>
<accession>A0A099LW65</accession>
<dbReference type="STRING" id="29495.EA26_14040"/>
<dbReference type="AlphaFoldDB" id="A0A099LW65"/>
<comment type="caution">
    <text evidence="2">The sequence shown here is derived from an EMBL/GenBank/DDBJ whole genome shotgun (WGS) entry which is preliminary data.</text>
</comment>
<keyword evidence="1" id="KW-1133">Transmembrane helix</keyword>
<gene>
    <name evidence="2" type="ORF">EA26_14040</name>
</gene>
<dbReference type="RefSeq" id="WP_039428474.1">
    <property type="nucleotide sequence ID" value="NZ_CP061844.1"/>
</dbReference>
<feature type="transmembrane region" description="Helical" evidence="1">
    <location>
        <begin position="92"/>
        <end position="112"/>
    </location>
</feature>
<organism evidence="2 3">
    <name type="scientific">Vibrio navarrensis</name>
    <dbReference type="NCBI Taxonomy" id="29495"/>
    <lineage>
        <taxon>Bacteria</taxon>
        <taxon>Pseudomonadati</taxon>
        <taxon>Pseudomonadota</taxon>
        <taxon>Gammaproteobacteria</taxon>
        <taxon>Vibrionales</taxon>
        <taxon>Vibrionaceae</taxon>
        <taxon>Vibrio</taxon>
    </lineage>
</organism>
<evidence type="ECO:0000256" key="1">
    <source>
        <dbReference type="SAM" id="Phobius"/>
    </source>
</evidence>
<dbReference type="EMBL" id="JMCG01000001">
    <property type="protein sequence ID" value="KGK12375.1"/>
    <property type="molecule type" value="Genomic_DNA"/>
</dbReference>
<feature type="transmembrane region" description="Helical" evidence="1">
    <location>
        <begin position="6"/>
        <end position="28"/>
    </location>
</feature>
<feature type="transmembrane region" description="Helical" evidence="1">
    <location>
        <begin position="49"/>
        <end position="72"/>
    </location>
</feature>
<dbReference type="Proteomes" id="UP000029994">
    <property type="component" value="Unassembled WGS sequence"/>
</dbReference>
<dbReference type="GeneID" id="43684271"/>
<keyword evidence="1" id="KW-0812">Transmembrane</keyword>
<proteinExistence type="predicted"/>